<evidence type="ECO:0000313" key="1">
    <source>
        <dbReference type="EMBL" id="KAL0934644.1"/>
    </source>
</evidence>
<sequence>MHSSTLFTILAAVATLTAAAPAAESKRDDTVCAPGTGFFQSCSNGFKGCCKGDACTLGYCPDVSIDNSAPVENAQQNHWKPADPTVCAPNTGFFQSCSNGFKGCCKADACTLGYCPDVVVKRDDTVCAPGTGFFQSCSNGFRGCCKSDACTLGYCPNSAVEPTPKVTETPVSHEGHWKPETNTVSSDPTVCAPGTGFFQSCSNGFKGCCKADACTLGYCPDVVVKRDDTVCAPGTGFFQSCSNGFRGCCKSDACTLGYCPDVQAPKPVVKRDDTVCAPGTGFFQSCSNGFRGCCKADACTLGYCPDFKIPEPVVKRDDTVCAPGTGFFQSCSNGFRGCCKSDACTLGYCPDVKAFKTLTKTAPKATATPAPQADHEWHAEPTSNDPTVCAPGTGFFQSCSNGFRGCCKQDACTIGYCPSN</sequence>
<evidence type="ECO:0000313" key="2">
    <source>
        <dbReference type="Proteomes" id="UP000805649"/>
    </source>
</evidence>
<gene>
    <name evidence="1" type="ORF">CTRU02_211443</name>
</gene>
<organism evidence="1 2">
    <name type="scientific">Colletotrichum truncatum</name>
    <name type="common">Anthracnose fungus</name>
    <name type="synonym">Colletotrichum capsici</name>
    <dbReference type="NCBI Taxonomy" id="5467"/>
    <lineage>
        <taxon>Eukaryota</taxon>
        <taxon>Fungi</taxon>
        <taxon>Dikarya</taxon>
        <taxon>Ascomycota</taxon>
        <taxon>Pezizomycotina</taxon>
        <taxon>Sordariomycetes</taxon>
        <taxon>Hypocreomycetidae</taxon>
        <taxon>Glomerellales</taxon>
        <taxon>Glomerellaceae</taxon>
        <taxon>Colletotrichum</taxon>
        <taxon>Colletotrichum truncatum species complex</taxon>
    </lineage>
</organism>
<proteinExistence type="predicted"/>
<dbReference type="EMBL" id="VUJX02000007">
    <property type="protein sequence ID" value="KAL0934644.1"/>
    <property type="molecule type" value="Genomic_DNA"/>
</dbReference>
<accession>A0ACC3YRW9</accession>
<name>A0ACC3YRW9_COLTU</name>
<dbReference type="Proteomes" id="UP000805649">
    <property type="component" value="Unassembled WGS sequence"/>
</dbReference>
<reference evidence="1 2" key="1">
    <citation type="journal article" date="2020" name="Phytopathology">
        <title>Genome Sequence Resources of Colletotrichum truncatum, C. plurivorum, C. musicola, and C. sojae: Four Species Pathogenic to Soybean (Glycine max).</title>
        <authorList>
            <person name="Rogerio F."/>
            <person name="Boufleur T.R."/>
            <person name="Ciampi-Guillardi M."/>
            <person name="Sukno S.A."/>
            <person name="Thon M.R."/>
            <person name="Massola Junior N.S."/>
            <person name="Baroncelli R."/>
        </authorList>
    </citation>
    <scope>NUCLEOTIDE SEQUENCE [LARGE SCALE GENOMIC DNA]</scope>
    <source>
        <strain evidence="1 2">CMES1059</strain>
    </source>
</reference>
<keyword evidence="2" id="KW-1185">Reference proteome</keyword>
<comment type="caution">
    <text evidence="1">The sequence shown here is derived from an EMBL/GenBank/DDBJ whole genome shotgun (WGS) entry which is preliminary data.</text>
</comment>
<protein>
    <submittedName>
        <fullName evidence="1">Uncharacterized protein</fullName>
    </submittedName>
</protein>